<dbReference type="GO" id="GO:0008097">
    <property type="term" value="F:5S rRNA binding"/>
    <property type="evidence" value="ECO:0007669"/>
    <property type="project" value="TreeGrafter"/>
</dbReference>
<reference evidence="8 9" key="1">
    <citation type="submission" date="2019-03" db="EMBL/GenBank/DDBJ databases">
        <title>Genomic Encyclopedia of Type Strains, Phase IV (KMG-IV): sequencing the most valuable type-strain genomes for metagenomic binning, comparative biology and taxonomic classification.</title>
        <authorList>
            <person name="Goeker M."/>
        </authorList>
    </citation>
    <scope>NUCLEOTIDE SEQUENCE [LARGE SCALE GENOMIC DNA]</scope>
    <source>
        <strain evidence="8 9">DSM 203</strain>
    </source>
</reference>
<dbReference type="GO" id="GO:0003735">
    <property type="term" value="F:structural constituent of ribosome"/>
    <property type="evidence" value="ECO:0007669"/>
    <property type="project" value="InterPro"/>
</dbReference>
<comment type="subunit">
    <text evidence="7">Part of the 50S ribosomal subunit; part of the 5S rRNA/L5/L18/L25 subcomplex. Contacts the 5S and 23S rRNAs.</text>
</comment>
<dbReference type="HAMAP" id="MF_01337_B">
    <property type="entry name" value="Ribosomal_uL18_B"/>
    <property type="match status" value="1"/>
</dbReference>
<dbReference type="PANTHER" id="PTHR12899">
    <property type="entry name" value="39S RIBOSOMAL PROTEIN L18, MITOCHONDRIAL"/>
    <property type="match status" value="1"/>
</dbReference>
<dbReference type="SUPFAM" id="SSF53137">
    <property type="entry name" value="Translational machinery components"/>
    <property type="match status" value="1"/>
</dbReference>
<evidence type="ECO:0000256" key="5">
    <source>
        <dbReference type="ARBA" id="ARBA00023274"/>
    </source>
</evidence>
<sequence>MDKKQARLRRAARARAKIRELSVFRLCVHRTPRHIYAQVIAPEGDKVVASASTLDKDLRQALEGHKGNVAAAAVIGQAIAERARSAGVESVAFDRSGFRYHGRVKALADAAREHGLKF</sequence>
<dbReference type="Pfam" id="PF00861">
    <property type="entry name" value="Ribosomal_L18p"/>
    <property type="match status" value="1"/>
</dbReference>
<dbReference type="AlphaFoldDB" id="A0A4R4A487"/>
<dbReference type="Proteomes" id="UP000295247">
    <property type="component" value="Unassembled WGS sequence"/>
</dbReference>
<accession>A0A4R4A487</accession>
<dbReference type="InterPro" id="IPR004389">
    <property type="entry name" value="Ribosomal_uL18_bac-type"/>
</dbReference>
<gene>
    <name evidence="7" type="primary">rplR</name>
    <name evidence="8" type="ORF">EDC29_11835</name>
</gene>
<dbReference type="InterPro" id="IPR005484">
    <property type="entry name" value="Ribosomal_uL18_bac/plant/anim"/>
</dbReference>
<dbReference type="InterPro" id="IPR057268">
    <property type="entry name" value="Ribosomal_L18"/>
</dbReference>
<dbReference type="NCBIfam" id="TIGR00060">
    <property type="entry name" value="L18_bact"/>
    <property type="match status" value="1"/>
</dbReference>
<keyword evidence="5 7" id="KW-0687">Ribonucleoprotein</keyword>
<keyword evidence="3 7" id="KW-0694">RNA-binding</keyword>
<dbReference type="GO" id="GO:0006412">
    <property type="term" value="P:translation"/>
    <property type="evidence" value="ECO:0007669"/>
    <property type="project" value="UniProtKB-UniRule"/>
</dbReference>
<proteinExistence type="inferred from homology"/>
<protein>
    <recommendedName>
        <fullName evidence="6 7">Large ribosomal subunit protein uL18</fullName>
    </recommendedName>
</protein>
<evidence type="ECO:0000256" key="3">
    <source>
        <dbReference type="ARBA" id="ARBA00022884"/>
    </source>
</evidence>
<evidence type="ECO:0000256" key="2">
    <source>
        <dbReference type="ARBA" id="ARBA00022730"/>
    </source>
</evidence>
<evidence type="ECO:0000256" key="4">
    <source>
        <dbReference type="ARBA" id="ARBA00022980"/>
    </source>
</evidence>
<evidence type="ECO:0000313" key="8">
    <source>
        <dbReference type="EMBL" id="TCW32564.1"/>
    </source>
</evidence>
<keyword evidence="2 7" id="KW-0699">rRNA-binding</keyword>
<keyword evidence="4 7" id="KW-0689">Ribosomal protein</keyword>
<comment type="caution">
    <text evidence="8">The sequence shown here is derived from an EMBL/GenBank/DDBJ whole genome shotgun (WGS) entry which is preliminary data.</text>
</comment>
<dbReference type="CDD" id="cd00432">
    <property type="entry name" value="Ribosomal_L18_L5e"/>
    <property type="match status" value="1"/>
</dbReference>
<evidence type="ECO:0000256" key="6">
    <source>
        <dbReference type="ARBA" id="ARBA00035197"/>
    </source>
</evidence>
<dbReference type="RefSeq" id="WP_123141658.1">
    <property type="nucleotide sequence ID" value="NZ_JAKEDQ010000021.1"/>
</dbReference>
<name>A0A4R4A487_MARGR</name>
<dbReference type="Gene3D" id="3.30.420.100">
    <property type="match status" value="1"/>
</dbReference>
<dbReference type="FunFam" id="3.30.420.100:FF:000001">
    <property type="entry name" value="50S ribosomal protein L18"/>
    <property type="match status" value="1"/>
</dbReference>
<comment type="function">
    <text evidence="7">This is one of the proteins that bind and probably mediate the attachment of the 5S RNA into the large ribosomal subunit, where it forms part of the central protuberance.</text>
</comment>
<evidence type="ECO:0000313" key="9">
    <source>
        <dbReference type="Proteomes" id="UP000295247"/>
    </source>
</evidence>
<organism evidence="8 9">
    <name type="scientific">Marichromatium gracile</name>
    <name type="common">Chromatium gracile</name>
    <dbReference type="NCBI Taxonomy" id="1048"/>
    <lineage>
        <taxon>Bacteria</taxon>
        <taxon>Pseudomonadati</taxon>
        <taxon>Pseudomonadota</taxon>
        <taxon>Gammaproteobacteria</taxon>
        <taxon>Chromatiales</taxon>
        <taxon>Chromatiaceae</taxon>
        <taxon>Marichromatium</taxon>
    </lineage>
</organism>
<comment type="similarity">
    <text evidence="1 7">Belongs to the universal ribosomal protein uL18 family.</text>
</comment>
<dbReference type="GO" id="GO:0022625">
    <property type="term" value="C:cytosolic large ribosomal subunit"/>
    <property type="evidence" value="ECO:0007669"/>
    <property type="project" value="TreeGrafter"/>
</dbReference>
<dbReference type="EMBL" id="SMDC01000018">
    <property type="protein sequence ID" value="TCW32564.1"/>
    <property type="molecule type" value="Genomic_DNA"/>
</dbReference>
<dbReference type="PANTHER" id="PTHR12899:SF3">
    <property type="entry name" value="LARGE RIBOSOMAL SUBUNIT PROTEIN UL18M"/>
    <property type="match status" value="1"/>
</dbReference>
<evidence type="ECO:0000256" key="7">
    <source>
        <dbReference type="HAMAP-Rule" id="MF_01337"/>
    </source>
</evidence>
<evidence type="ECO:0000256" key="1">
    <source>
        <dbReference type="ARBA" id="ARBA00007116"/>
    </source>
</evidence>